<evidence type="ECO:0000256" key="3">
    <source>
        <dbReference type="ARBA" id="ARBA00022723"/>
    </source>
</evidence>
<protein>
    <recommendedName>
        <fullName evidence="5">Ribonuclease VapC</fullName>
        <shortName evidence="5">RNase VapC</shortName>
        <ecNumber evidence="5">3.1.-.-</ecNumber>
    </recommendedName>
    <alternativeName>
        <fullName evidence="5">Putative toxin VapC</fullName>
    </alternativeName>
</protein>
<dbReference type="GO" id="GO:0004540">
    <property type="term" value="F:RNA nuclease activity"/>
    <property type="evidence" value="ECO:0007669"/>
    <property type="project" value="InterPro"/>
</dbReference>
<dbReference type="GO" id="GO:0000287">
    <property type="term" value="F:magnesium ion binding"/>
    <property type="evidence" value="ECO:0007669"/>
    <property type="project" value="UniProtKB-UniRule"/>
</dbReference>
<feature type="binding site" evidence="5">
    <location>
        <position position="6"/>
    </location>
    <ligand>
        <name>Mg(2+)</name>
        <dbReference type="ChEBI" id="CHEBI:18420"/>
    </ligand>
</feature>
<feature type="binding site" evidence="5">
    <location>
        <position position="93"/>
    </location>
    <ligand>
        <name>Mg(2+)</name>
        <dbReference type="ChEBI" id="CHEBI:18420"/>
    </ligand>
</feature>
<dbReference type="Pfam" id="PF01850">
    <property type="entry name" value="PIN"/>
    <property type="match status" value="1"/>
</dbReference>
<reference evidence="8 9" key="1">
    <citation type="submission" date="2017-04" db="EMBL/GenBank/DDBJ databases">
        <title>Novel microbial lineages endemic to geothermal iron-oxide mats fill important gaps in the evolutionary history of Archaea.</title>
        <authorList>
            <person name="Jay Z.J."/>
            <person name="Beam J.P."/>
            <person name="Dlakic M."/>
            <person name="Rusch D.B."/>
            <person name="Kozubal M.A."/>
            <person name="Inskeep W.P."/>
        </authorList>
    </citation>
    <scope>NUCLEOTIDE SEQUENCE [LARGE SCALE GENOMIC DNA]</scope>
    <source>
        <strain evidence="8">OSP_D</strain>
    </source>
</reference>
<keyword evidence="5" id="KW-0460">Magnesium</keyword>
<dbReference type="InterPro" id="IPR002716">
    <property type="entry name" value="PIN_dom"/>
</dbReference>
<keyword evidence="1 5" id="KW-1277">Toxin-antitoxin system</keyword>
<name>A0A2R6AZX8_9ARCH</name>
<evidence type="ECO:0000259" key="6">
    <source>
        <dbReference type="SMART" id="SM00670"/>
    </source>
</evidence>
<keyword evidence="4 5" id="KW-0378">Hydrolase</keyword>
<evidence type="ECO:0000256" key="4">
    <source>
        <dbReference type="ARBA" id="ARBA00022801"/>
    </source>
</evidence>
<dbReference type="EMBL" id="NEXE01000185">
    <property type="protein sequence ID" value="PSN87089.1"/>
    <property type="molecule type" value="Genomic_DNA"/>
</dbReference>
<proteinExistence type="inferred from homology"/>
<dbReference type="EMBL" id="NEXE01000014">
    <property type="protein sequence ID" value="PSN91941.1"/>
    <property type="molecule type" value="Genomic_DNA"/>
</dbReference>
<dbReference type="HAMAP" id="MF_00265">
    <property type="entry name" value="VapC_Nob1"/>
    <property type="match status" value="1"/>
</dbReference>
<evidence type="ECO:0000256" key="1">
    <source>
        <dbReference type="ARBA" id="ARBA00022649"/>
    </source>
</evidence>
<organism evidence="8 9">
    <name type="scientific">Candidatus Marsarchaeota G2 archaeon OSP_D</name>
    <dbReference type="NCBI Taxonomy" id="1978157"/>
    <lineage>
        <taxon>Archaea</taxon>
        <taxon>Candidatus Marsarchaeota</taxon>
        <taxon>Candidatus Marsarchaeota group 2</taxon>
    </lineage>
</organism>
<dbReference type="PANTHER" id="PTHR39664">
    <property type="match status" value="1"/>
</dbReference>
<comment type="function">
    <text evidence="5">Toxic component of a toxin-antitoxin (TA) system. An RNase.</text>
</comment>
<sequence length="120" mass="13678">MEALLDTNVLVAVLVEDDVNHREALRVWSGAEKVHVPFISVVELEYFLVKHKLGSKAIQELVNDPKVEIVPNTSQDIRFALTRKPKSYDDFNDYIILSTARRTSLPLLTFDGELRRLAKS</sequence>
<dbReference type="EC" id="3.1.-.-" evidence="5"/>
<dbReference type="InterPro" id="IPR022907">
    <property type="entry name" value="VapC_family"/>
</dbReference>
<evidence type="ECO:0000313" key="8">
    <source>
        <dbReference type="EMBL" id="PSN91941.1"/>
    </source>
</evidence>
<evidence type="ECO:0000313" key="7">
    <source>
        <dbReference type="EMBL" id="PSN87089.1"/>
    </source>
</evidence>
<keyword evidence="3 5" id="KW-0479">Metal-binding</keyword>
<feature type="domain" description="PIN" evidence="6">
    <location>
        <begin position="1"/>
        <end position="116"/>
    </location>
</feature>
<dbReference type="SMART" id="SM00670">
    <property type="entry name" value="PINc"/>
    <property type="match status" value="1"/>
</dbReference>
<dbReference type="SUPFAM" id="SSF88723">
    <property type="entry name" value="PIN domain-like"/>
    <property type="match status" value="1"/>
</dbReference>
<comment type="similarity">
    <text evidence="5">Belongs to the PINc/VapC protein family.</text>
</comment>
<dbReference type="GO" id="GO:0090729">
    <property type="term" value="F:toxin activity"/>
    <property type="evidence" value="ECO:0007669"/>
    <property type="project" value="UniProtKB-KW"/>
</dbReference>
<evidence type="ECO:0000256" key="2">
    <source>
        <dbReference type="ARBA" id="ARBA00022722"/>
    </source>
</evidence>
<dbReference type="Proteomes" id="UP000240322">
    <property type="component" value="Unassembled WGS sequence"/>
</dbReference>
<gene>
    <name evidence="5" type="primary">vapC</name>
    <name evidence="8" type="ORF">B9Q03_02740</name>
    <name evidence="7" type="ORF">B9Q03_11175</name>
</gene>
<comment type="cofactor">
    <cofactor evidence="5">
        <name>Mg(2+)</name>
        <dbReference type="ChEBI" id="CHEBI:18420"/>
    </cofactor>
</comment>
<comment type="caution">
    <text evidence="8">The sequence shown here is derived from an EMBL/GenBank/DDBJ whole genome shotgun (WGS) entry which is preliminary data.</text>
</comment>
<keyword evidence="5" id="KW-0800">Toxin</keyword>
<dbReference type="Gene3D" id="3.40.50.1010">
    <property type="entry name" value="5'-nuclease"/>
    <property type="match status" value="1"/>
</dbReference>
<dbReference type="AlphaFoldDB" id="A0A2R6AZX8"/>
<evidence type="ECO:0000313" key="9">
    <source>
        <dbReference type="Proteomes" id="UP000240322"/>
    </source>
</evidence>
<dbReference type="InterPro" id="IPR029060">
    <property type="entry name" value="PIN-like_dom_sf"/>
</dbReference>
<accession>A0A2R6AZX8</accession>
<evidence type="ECO:0000256" key="5">
    <source>
        <dbReference type="HAMAP-Rule" id="MF_00265"/>
    </source>
</evidence>
<keyword evidence="2 5" id="KW-0540">Nuclease</keyword>
<dbReference type="GO" id="GO:0016787">
    <property type="term" value="F:hydrolase activity"/>
    <property type="evidence" value="ECO:0007669"/>
    <property type="project" value="UniProtKB-KW"/>
</dbReference>
<dbReference type="PANTHER" id="PTHR39664:SF2">
    <property type="entry name" value="NUCLEIC ACID-BINDING PROTEIN, CONTAINING PIN DOMAIN-RELATED"/>
    <property type="match status" value="1"/>
</dbReference>